<dbReference type="EMBL" id="FRBK01000002">
    <property type="protein sequence ID" value="SHK96241.1"/>
    <property type="molecule type" value="Genomic_DNA"/>
</dbReference>
<evidence type="ECO:0000259" key="1">
    <source>
        <dbReference type="SMART" id="SM00530"/>
    </source>
</evidence>
<feature type="domain" description="HTH cro/C1-type" evidence="1">
    <location>
        <begin position="21"/>
        <end position="76"/>
    </location>
</feature>
<proteinExistence type="predicted"/>
<dbReference type="InterPro" id="IPR001387">
    <property type="entry name" value="Cro/C1-type_HTH"/>
</dbReference>
<sequence>MMPARKDVDGAASVPSFYGAELRWKREQAGLTLKETVEGSYFGETYLSEIEHGRRCMPIDLARHMDRLLKTDGYFERRCDDVRKARKAGHAHYFERILEAEKYADTIDEWSPTLIPGLLQTRPYARALVLAAHPSATEEEMEEKVVARLARARLFQDDHKRPEYWAILHESLLRHPVVPPEEMAQRLDHIAGLVRRRRIVVQIVPWNSGALPLMLSPAMVLMFPDAPPLVYTESSYSGVTTDDPALVKQYAKAYDRLRAVAMPPEASLAMVEEAAEDYRNGKHPD</sequence>
<protein>
    <recommendedName>
        <fullName evidence="1">HTH cro/C1-type domain-containing protein</fullName>
    </recommendedName>
</protein>
<dbReference type="InterPro" id="IPR043917">
    <property type="entry name" value="DUF5753"/>
</dbReference>
<dbReference type="Proteomes" id="UP000184388">
    <property type="component" value="Unassembled WGS sequence"/>
</dbReference>
<dbReference type="InterPro" id="IPR010982">
    <property type="entry name" value="Lambda_DNA-bd_dom_sf"/>
</dbReference>
<dbReference type="CDD" id="cd00093">
    <property type="entry name" value="HTH_XRE"/>
    <property type="match status" value="1"/>
</dbReference>
<organism evidence="2 3">
    <name type="scientific">Streptomyces yunnanensis</name>
    <dbReference type="NCBI Taxonomy" id="156453"/>
    <lineage>
        <taxon>Bacteria</taxon>
        <taxon>Bacillati</taxon>
        <taxon>Actinomycetota</taxon>
        <taxon>Actinomycetes</taxon>
        <taxon>Kitasatosporales</taxon>
        <taxon>Streptomycetaceae</taxon>
        <taxon>Streptomyces</taxon>
    </lineage>
</organism>
<dbReference type="Pfam" id="PF19054">
    <property type="entry name" value="DUF5753"/>
    <property type="match status" value="1"/>
</dbReference>
<gene>
    <name evidence="2" type="ORF">SAMN05216268_10273</name>
</gene>
<dbReference type="SUPFAM" id="SSF47413">
    <property type="entry name" value="lambda repressor-like DNA-binding domains"/>
    <property type="match status" value="1"/>
</dbReference>
<evidence type="ECO:0000313" key="2">
    <source>
        <dbReference type="EMBL" id="SHK96241.1"/>
    </source>
</evidence>
<dbReference type="SMART" id="SM00530">
    <property type="entry name" value="HTH_XRE"/>
    <property type="match status" value="1"/>
</dbReference>
<dbReference type="AlphaFoldDB" id="A0A9X8MKX5"/>
<comment type="caution">
    <text evidence="2">The sequence shown here is derived from an EMBL/GenBank/DDBJ whole genome shotgun (WGS) entry which is preliminary data.</text>
</comment>
<accession>A0A9X8MKX5</accession>
<dbReference type="GO" id="GO:0003677">
    <property type="term" value="F:DNA binding"/>
    <property type="evidence" value="ECO:0007669"/>
    <property type="project" value="InterPro"/>
</dbReference>
<reference evidence="3" key="1">
    <citation type="submission" date="2016-11" db="EMBL/GenBank/DDBJ databases">
        <authorList>
            <person name="Jaros S."/>
            <person name="Januszkiewicz K."/>
            <person name="Wedrychowicz H."/>
        </authorList>
    </citation>
    <scope>NUCLEOTIDE SEQUENCE [LARGE SCALE GENOMIC DNA]</scope>
    <source>
        <strain evidence="3">CGMCC 4.3555</strain>
    </source>
</reference>
<evidence type="ECO:0000313" key="3">
    <source>
        <dbReference type="Proteomes" id="UP000184388"/>
    </source>
</evidence>
<name>A0A9X8MKX5_9ACTN</name>